<keyword evidence="2" id="KW-0285">Flavoprotein</keyword>
<dbReference type="InterPro" id="IPR057661">
    <property type="entry name" value="RsdA/BaiN/AoA(So)_Rossmann"/>
</dbReference>
<feature type="domain" description="RsdA/BaiN/AoA(So)-like Rossmann fold-like" evidence="4">
    <location>
        <begin position="9"/>
        <end position="399"/>
    </location>
</feature>
<dbReference type="Gene3D" id="3.50.50.60">
    <property type="entry name" value="FAD/NAD(P)-binding domain"/>
    <property type="match status" value="1"/>
</dbReference>
<feature type="domain" description="RsdA/BaiN/AoA(So)-like insert" evidence="5">
    <location>
        <begin position="197"/>
        <end position="347"/>
    </location>
</feature>
<name>A0A512BTV8_9HYPH</name>
<dbReference type="OrthoDB" id="5288829at2"/>
<gene>
    <name evidence="6" type="ORF">MAE02_31120</name>
</gene>
<protein>
    <submittedName>
        <fullName evidence="6">NAD(FAD)-utilizing dehydrogenase</fullName>
    </submittedName>
</protein>
<reference evidence="6 7" key="1">
    <citation type="submission" date="2019-07" db="EMBL/GenBank/DDBJ databases">
        <title>Whole genome shotgun sequence of Microvirga aerophila NBRC 106136.</title>
        <authorList>
            <person name="Hosoyama A."/>
            <person name="Uohara A."/>
            <person name="Ohji S."/>
            <person name="Ichikawa N."/>
        </authorList>
    </citation>
    <scope>NUCLEOTIDE SEQUENCE [LARGE SCALE GENOMIC DNA]</scope>
    <source>
        <strain evidence="6 7">NBRC 106136</strain>
    </source>
</reference>
<dbReference type="PANTHER" id="PTHR42887:SF1">
    <property type="entry name" value="BLR3961 PROTEIN"/>
    <property type="match status" value="1"/>
</dbReference>
<dbReference type="InterPro" id="IPR036188">
    <property type="entry name" value="FAD/NAD-bd_sf"/>
</dbReference>
<dbReference type="InterPro" id="IPR004792">
    <property type="entry name" value="BaiN-like"/>
</dbReference>
<sequence length="423" mass="45568">MLPPPSHSNVAIIGGGPAGLIAVEILRKAGVAATVYDQMPSVGRKLLMAGRGGLNLTHSEDFARFVGRYAEAEPRLRPMLERFRPEDLRAWCEELGQETFVGSSGRIFPKSFKASPLLRAWLSRLEQLGVRFALRYRWQGWNEDGALTFAGPGGETVTAKPDATILALGGASWPRLGSDGRWTDFLKERGVAVSVLRPSNMGFTVPWSEVIRSRHEGEPLKRLALTFENTTVRGEAILTADGIEGGAVYALSARLRDALERVGEATLFLDLRPDLSSEALANRLKAPRKGQSTSTFLRKAAGLPPVGIALLREASLTLPSEADELARLIKAVPLRLTGVKPLDRAISTAGGVSFSEVDEHLMLRRLPGVFVSGEMLDWEAPTGGYLLQAAFATGIAAARGALDHLKIPIAALTQSPASATRHT</sequence>
<dbReference type="RefSeq" id="WP_114187574.1">
    <property type="nucleotide sequence ID" value="NZ_BJYU01000041.1"/>
</dbReference>
<dbReference type="InterPro" id="IPR023166">
    <property type="entry name" value="BaiN-like_dom_sf"/>
</dbReference>
<dbReference type="NCBIfam" id="TIGR00275">
    <property type="entry name" value="aminoacetone oxidase family FAD-binding enzyme"/>
    <property type="match status" value="1"/>
</dbReference>
<dbReference type="AlphaFoldDB" id="A0A512BTV8"/>
<evidence type="ECO:0000259" key="5">
    <source>
        <dbReference type="Pfam" id="PF22780"/>
    </source>
</evidence>
<comment type="caution">
    <text evidence="6">The sequence shown here is derived from an EMBL/GenBank/DDBJ whole genome shotgun (WGS) entry which is preliminary data.</text>
</comment>
<comment type="cofactor">
    <cofactor evidence="1">
        <name>FAD</name>
        <dbReference type="ChEBI" id="CHEBI:57692"/>
    </cofactor>
</comment>
<dbReference type="PANTHER" id="PTHR42887">
    <property type="entry name" value="OS12G0638800 PROTEIN"/>
    <property type="match status" value="1"/>
</dbReference>
<evidence type="ECO:0000256" key="2">
    <source>
        <dbReference type="ARBA" id="ARBA00022630"/>
    </source>
</evidence>
<evidence type="ECO:0000256" key="3">
    <source>
        <dbReference type="ARBA" id="ARBA00022827"/>
    </source>
</evidence>
<proteinExistence type="predicted"/>
<accession>A0A512BTV8</accession>
<dbReference type="EMBL" id="BJYU01000041">
    <property type="protein sequence ID" value="GEO15416.1"/>
    <property type="molecule type" value="Genomic_DNA"/>
</dbReference>
<dbReference type="PRINTS" id="PR00420">
    <property type="entry name" value="RNGMNOXGNASE"/>
</dbReference>
<dbReference type="Gene3D" id="1.10.8.260">
    <property type="entry name" value="HI0933 insert domain-like"/>
    <property type="match status" value="1"/>
</dbReference>
<evidence type="ECO:0000313" key="6">
    <source>
        <dbReference type="EMBL" id="GEO15416.1"/>
    </source>
</evidence>
<dbReference type="Proteomes" id="UP000321085">
    <property type="component" value="Unassembled WGS sequence"/>
</dbReference>
<dbReference type="SUPFAM" id="SSF51905">
    <property type="entry name" value="FAD/NAD(P)-binding domain"/>
    <property type="match status" value="1"/>
</dbReference>
<evidence type="ECO:0000313" key="7">
    <source>
        <dbReference type="Proteomes" id="UP000321085"/>
    </source>
</evidence>
<dbReference type="Gene3D" id="2.40.30.10">
    <property type="entry name" value="Translation factors"/>
    <property type="match status" value="1"/>
</dbReference>
<dbReference type="NCBIfam" id="TIGR03862">
    <property type="entry name" value="flavo_PP4765"/>
    <property type="match status" value="1"/>
</dbReference>
<keyword evidence="7" id="KW-1185">Reference proteome</keyword>
<organism evidence="6 7">
    <name type="scientific">Microvirga aerophila</name>
    <dbReference type="NCBI Taxonomy" id="670291"/>
    <lineage>
        <taxon>Bacteria</taxon>
        <taxon>Pseudomonadati</taxon>
        <taxon>Pseudomonadota</taxon>
        <taxon>Alphaproteobacteria</taxon>
        <taxon>Hyphomicrobiales</taxon>
        <taxon>Methylobacteriaceae</taxon>
        <taxon>Microvirga</taxon>
    </lineage>
</organism>
<dbReference type="InterPro" id="IPR055178">
    <property type="entry name" value="RsdA/BaiN/AoA(So)-like_dom"/>
</dbReference>
<dbReference type="Pfam" id="PF22780">
    <property type="entry name" value="HI0933_like_1st"/>
    <property type="match status" value="1"/>
</dbReference>
<dbReference type="Pfam" id="PF03486">
    <property type="entry name" value="HI0933_like"/>
    <property type="match status" value="1"/>
</dbReference>
<evidence type="ECO:0000259" key="4">
    <source>
        <dbReference type="Pfam" id="PF03486"/>
    </source>
</evidence>
<dbReference type="SUPFAM" id="SSF160996">
    <property type="entry name" value="HI0933 insert domain-like"/>
    <property type="match status" value="1"/>
</dbReference>
<keyword evidence="3" id="KW-0274">FAD</keyword>
<evidence type="ECO:0000256" key="1">
    <source>
        <dbReference type="ARBA" id="ARBA00001974"/>
    </source>
</evidence>
<dbReference type="InterPro" id="IPR022460">
    <property type="entry name" value="Flavoprotein_PP4765"/>
</dbReference>